<feature type="region of interest" description="Disordered" evidence="1">
    <location>
        <begin position="381"/>
        <end position="411"/>
    </location>
</feature>
<dbReference type="InterPro" id="IPR016181">
    <property type="entry name" value="Acyl_CoA_acyltransferase"/>
</dbReference>
<evidence type="ECO:0000256" key="2">
    <source>
        <dbReference type="SAM" id="Phobius"/>
    </source>
</evidence>
<name>A0AAJ0DNH1_9PEZI</name>
<keyword evidence="2" id="KW-1133">Transmembrane helix</keyword>
<dbReference type="PANTHER" id="PTHR42791">
    <property type="entry name" value="GNAT FAMILY ACETYLTRANSFERASE"/>
    <property type="match status" value="1"/>
</dbReference>
<proteinExistence type="predicted"/>
<evidence type="ECO:0000313" key="5">
    <source>
        <dbReference type="Proteomes" id="UP001239213"/>
    </source>
</evidence>
<dbReference type="CDD" id="cd04301">
    <property type="entry name" value="NAT_SF"/>
    <property type="match status" value="1"/>
</dbReference>
<gene>
    <name evidence="4" type="ORF">CCUS01_13513</name>
</gene>
<dbReference type="Gene3D" id="3.40.630.30">
    <property type="match status" value="1"/>
</dbReference>
<keyword evidence="2" id="KW-0812">Transmembrane</keyword>
<dbReference type="AlphaFoldDB" id="A0AAJ0DNH1"/>
<sequence>MSREGVSPIPVACPRLSADYVSCAVGSEVGVCPVGGLAREDPQRLGVSPPPGVLGGFPPPSASPFVEFQNVISRRSGNHSFPFDSHRVSHVTPVTRVHFANDVGLLTSHGRSLSAGTGHHRRRRTRARRRCPALYLTFLCTDYRFRGRGAGKALIHAATEAARAEGLPVFLESTTDAVPFYGNLPGGAPSAEGAKIYEETLMILENTQDSSKTSKYDWPLHSCRTDILSCRKDGPTSVPKTIPIGSRSSGRDILTYNDQQWRAEGGKPSINTQSHTLFCKSVNYAQSAFTHAVSNVAVDRAVKLVQRDILFQSVDAAFLLLVTELPQLCVFHVKNDRGETTRISRCGRGDFGYIFTGQDSPLGSNRQSSIQFIPAIEPPGWHRETSGNRNSMTGTFKPPPPRGMRGGRKARRREEESIKLLSFKSTRAFGGLFRQVNRRVLSGSELFGDDHDIRSWWCVGFSLALIPQMAVSFVPRQPNRDDDSQETNCPATPRYQELRLVHGPPDVDFGLFEEVSKFFDAVEGALQARMVFRIDSSYLACRREETSSRPAAWRLESMEPVTKRAGWVERTLKRNGGTAVIRGGTRQPVICVIVMIWIRVMAWAGPLDGWLGAKREEQLPDSRMRDDAVDGGPLVDVAGSPEPGCLRLDIWLRTAMPVEEEVEVGTMGQRDLGQLRYGYCRARPETGGTGLSIRALHSSLQVYAGRNVQAASELQNGSIPPTRISLESLEFLTFHTLGTLRSLGRHVPSNLAIYAMELKLEETPRAPKDKMKYMSRDLPICHYVFLDKAAPISPPKCLVLYLSVPPSTPSLPFPHAIPSNDDPVIVPDRAEGSTKFSFKVPIRPPGFGESSIPISLSTFLLFTRNATKTALAAFLASRLQAHFPATIQIPGGLYGTYCVEARPVLHRTLVSSLSDRSLGHFLIVHPTSISLTTLSYLLRPLVYLTIHRRIDARLVVRFLASRKVIHSSVIGWSLAWLCSITDPTLKPPAPGPTYPVLFMFFPFALFLDFGSLAGISRSLSCSSH</sequence>
<evidence type="ECO:0000259" key="3">
    <source>
        <dbReference type="Pfam" id="PF13673"/>
    </source>
</evidence>
<evidence type="ECO:0000256" key="1">
    <source>
        <dbReference type="SAM" id="MobiDB-lite"/>
    </source>
</evidence>
<feature type="transmembrane region" description="Helical" evidence="2">
    <location>
        <begin position="918"/>
        <end position="938"/>
    </location>
</feature>
<dbReference type="EMBL" id="MPDP01000017">
    <property type="protein sequence ID" value="KAK1495122.1"/>
    <property type="molecule type" value="Genomic_DNA"/>
</dbReference>
<dbReference type="GO" id="GO:0016747">
    <property type="term" value="F:acyltransferase activity, transferring groups other than amino-acyl groups"/>
    <property type="evidence" value="ECO:0007669"/>
    <property type="project" value="InterPro"/>
</dbReference>
<keyword evidence="5" id="KW-1185">Reference proteome</keyword>
<comment type="caution">
    <text evidence="4">The sequence shown here is derived from an EMBL/GenBank/DDBJ whole genome shotgun (WGS) entry which is preliminary data.</text>
</comment>
<evidence type="ECO:0000313" key="4">
    <source>
        <dbReference type="EMBL" id="KAK1495122.1"/>
    </source>
</evidence>
<dbReference type="SUPFAM" id="SSF55729">
    <property type="entry name" value="Acyl-CoA N-acyltransferases (Nat)"/>
    <property type="match status" value="1"/>
</dbReference>
<feature type="transmembrane region" description="Helical" evidence="2">
    <location>
        <begin position="959"/>
        <end position="977"/>
    </location>
</feature>
<feature type="transmembrane region" description="Helical" evidence="2">
    <location>
        <begin position="997"/>
        <end position="1015"/>
    </location>
</feature>
<dbReference type="InterPro" id="IPR000182">
    <property type="entry name" value="GNAT_dom"/>
</dbReference>
<dbReference type="Pfam" id="PF13673">
    <property type="entry name" value="Acetyltransf_10"/>
    <property type="match status" value="1"/>
</dbReference>
<dbReference type="InterPro" id="IPR052523">
    <property type="entry name" value="Trichothecene_AcTrans"/>
</dbReference>
<feature type="domain" description="N-acetyltransferase" evidence="3">
    <location>
        <begin position="131"/>
        <end position="182"/>
    </location>
</feature>
<keyword evidence="2" id="KW-0472">Membrane</keyword>
<accession>A0AAJ0DNH1</accession>
<protein>
    <recommendedName>
        <fullName evidence="3">N-acetyltransferase domain-containing protein</fullName>
    </recommendedName>
</protein>
<dbReference type="PANTHER" id="PTHR42791:SF1">
    <property type="entry name" value="N-ACETYLTRANSFERASE DOMAIN-CONTAINING PROTEIN"/>
    <property type="match status" value="1"/>
</dbReference>
<organism evidence="4 5">
    <name type="scientific">Colletotrichum cuscutae</name>
    <dbReference type="NCBI Taxonomy" id="1209917"/>
    <lineage>
        <taxon>Eukaryota</taxon>
        <taxon>Fungi</taxon>
        <taxon>Dikarya</taxon>
        <taxon>Ascomycota</taxon>
        <taxon>Pezizomycotina</taxon>
        <taxon>Sordariomycetes</taxon>
        <taxon>Hypocreomycetidae</taxon>
        <taxon>Glomerellales</taxon>
        <taxon>Glomerellaceae</taxon>
        <taxon>Colletotrichum</taxon>
        <taxon>Colletotrichum acutatum species complex</taxon>
    </lineage>
</organism>
<dbReference type="Proteomes" id="UP001239213">
    <property type="component" value="Unassembled WGS sequence"/>
</dbReference>
<reference evidence="4" key="1">
    <citation type="submission" date="2016-11" db="EMBL/GenBank/DDBJ databases">
        <title>The genome sequence of Colletotrichum cuscutae.</title>
        <authorList>
            <person name="Baroncelli R."/>
        </authorList>
    </citation>
    <scope>NUCLEOTIDE SEQUENCE</scope>
    <source>
        <strain evidence="4">IMI 304802</strain>
    </source>
</reference>